<dbReference type="AlphaFoldDB" id="A0AAV8WLU4"/>
<evidence type="ECO:0000313" key="10">
    <source>
        <dbReference type="Proteomes" id="UP001162156"/>
    </source>
</evidence>
<dbReference type="PANTHER" id="PTHR45266:SF3">
    <property type="entry name" value="OXALOACETATE DECARBOXYLASE ALPHA CHAIN"/>
    <property type="match status" value="1"/>
</dbReference>
<evidence type="ECO:0000256" key="7">
    <source>
        <dbReference type="ARBA" id="ARBA00049495"/>
    </source>
</evidence>
<dbReference type="InterPro" id="IPR001882">
    <property type="entry name" value="Biotin_BS"/>
</dbReference>
<evidence type="ECO:0000256" key="1">
    <source>
        <dbReference type="ARBA" id="ARBA00005060"/>
    </source>
</evidence>
<dbReference type="Pfam" id="PF00364">
    <property type="entry name" value="Biotin_lipoyl"/>
    <property type="match status" value="1"/>
</dbReference>
<keyword evidence="3" id="KW-0460">Magnesium</keyword>
<dbReference type="Gene3D" id="2.40.50.100">
    <property type="match status" value="1"/>
</dbReference>
<gene>
    <name evidence="9" type="ORF">NQ314_020873</name>
</gene>
<keyword evidence="5" id="KW-0464">Manganese</keyword>
<evidence type="ECO:0000256" key="3">
    <source>
        <dbReference type="ARBA" id="ARBA00022842"/>
    </source>
</evidence>
<dbReference type="Proteomes" id="UP001162156">
    <property type="component" value="Unassembled WGS sequence"/>
</dbReference>
<evidence type="ECO:0000313" key="9">
    <source>
        <dbReference type="EMBL" id="KAJ8926756.1"/>
    </source>
</evidence>
<evidence type="ECO:0000256" key="2">
    <source>
        <dbReference type="ARBA" id="ARBA00013050"/>
    </source>
</evidence>
<keyword evidence="4" id="KW-0442">Lipid degradation</keyword>
<dbReference type="SUPFAM" id="SSF51230">
    <property type="entry name" value="Single hybrid motif"/>
    <property type="match status" value="1"/>
</dbReference>
<organism evidence="9 10">
    <name type="scientific">Rhamnusium bicolor</name>
    <dbReference type="NCBI Taxonomy" id="1586634"/>
    <lineage>
        <taxon>Eukaryota</taxon>
        <taxon>Metazoa</taxon>
        <taxon>Ecdysozoa</taxon>
        <taxon>Arthropoda</taxon>
        <taxon>Hexapoda</taxon>
        <taxon>Insecta</taxon>
        <taxon>Pterygota</taxon>
        <taxon>Neoptera</taxon>
        <taxon>Endopterygota</taxon>
        <taxon>Coleoptera</taxon>
        <taxon>Polyphaga</taxon>
        <taxon>Cucujiformia</taxon>
        <taxon>Chrysomeloidea</taxon>
        <taxon>Cerambycidae</taxon>
        <taxon>Lepturinae</taxon>
        <taxon>Rhagiini</taxon>
        <taxon>Rhamnusium</taxon>
    </lineage>
</organism>
<dbReference type="EC" id="6.4.1.3" evidence="2"/>
<accession>A0AAV8WLU4</accession>
<evidence type="ECO:0000256" key="6">
    <source>
        <dbReference type="ARBA" id="ARBA00023267"/>
    </source>
</evidence>
<keyword evidence="10" id="KW-1185">Reference proteome</keyword>
<evidence type="ECO:0000259" key="8">
    <source>
        <dbReference type="PROSITE" id="PS50968"/>
    </source>
</evidence>
<name>A0AAV8WLU4_9CUCU</name>
<proteinExistence type="predicted"/>
<dbReference type="Gene3D" id="3.30.700.30">
    <property type="match status" value="1"/>
</dbReference>
<dbReference type="FunFam" id="2.40.50.100:FF:000003">
    <property type="entry name" value="Acetyl-CoA carboxylase biotin carboxyl carrier protein"/>
    <property type="match status" value="1"/>
</dbReference>
<reference evidence="9" key="1">
    <citation type="journal article" date="2023" name="Insect Mol. Biol.">
        <title>Genome sequencing provides insights into the evolution of gene families encoding plant cell wall-degrading enzymes in longhorned beetles.</title>
        <authorList>
            <person name="Shin N.R."/>
            <person name="Okamura Y."/>
            <person name="Kirsch R."/>
            <person name="Pauchet Y."/>
        </authorList>
    </citation>
    <scope>NUCLEOTIDE SEQUENCE</scope>
    <source>
        <strain evidence="9">RBIC_L_NR</strain>
    </source>
</reference>
<evidence type="ECO:0000256" key="5">
    <source>
        <dbReference type="ARBA" id="ARBA00023211"/>
    </source>
</evidence>
<dbReference type="InterPro" id="IPR011053">
    <property type="entry name" value="Single_hybrid_motif"/>
</dbReference>
<feature type="domain" description="Lipoyl-binding" evidence="8">
    <location>
        <begin position="139"/>
        <end position="214"/>
    </location>
</feature>
<keyword evidence="6" id="KW-0092">Biotin</keyword>
<dbReference type="CDD" id="cd06850">
    <property type="entry name" value="biotinyl_domain"/>
    <property type="match status" value="1"/>
</dbReference>
<evidence type="ECO:0000256" key="4">
    <source>
        <dbReference type="ARBA" id="ARBA00022963"/>
    </source>
</evidence>
<dbReference type="GO" id="GO:0004658">
    <property type="term" value="F:propionyl-CoA carboxylase activity"/>
    <property type="evidence" value="ECO:0007669"/>
    <property type="project" value="UniProtKB-EC"/>
</dbReference>
<dbReference type="PANTHER" id="PTHR45266">
    <property type="entry name" value="OXALOACETATE DECARBOXYLASE ALPHA CHAIN"/>
    <property type="match status" value="1"/>
</dbReference>
<dbReference type="InterPro" id="IPR041265">
    <property type="entry name" value="PCC_BT"/>
</dbReference>
<comment type="catalytic activity">
    <reaction evidence="7">
        <text>propanoyl-CoA + hydrogencarbonate + ATP = (S)-methylmalonyl-CoA + ADP + phosphate + H(+)</text>
        <dbReference type="Rhea" id="RHEA:23720"/>
        <dbReference type="ChEBI" id="CHEBI:15378"/>
        <dbReference type="ChEBI" id="CHEBI:17544"/>
        <dbReference type="ChEBI" id="CHEBI:30616"/>
        <dbReference type="ChEBI" id="CHEBI:43474"/>
        <dbReference type="ChEBI" id="CHEBI:57327"/>
        <dbReference type="ChEBI" id="CHEBI:57392"/>
        <dbReference type="ChEBI" id="CHEBI:456216"/>
        <dbReference type="EC" id="6.4.1.3"/>
    </reaction>
    <physiologicalReaction direction="left-to-right" evidence="7">
        <dbReference type="Rhea" id="RHEA:23721"/>
    </physiologicalReaction>
</comment>
<dbReference type="PROSITE" id="PS50968">
    <property type="entry name" value="BIOTINYL_LIPOYL"/>
    <property type="match status" value="1"/>
</dbReference>
<keyword evidence="4" id="KW-0443">Lipid metabolism</keyword>
<comment type="pathway">
    <text evidence="1">Metabolic intermediate metabolism; propanoyl-CoA degradation; succinyl-CoA from propanoyl-CoA: step 1/3.</text>
</comment>
<dbReference type="EMBL" id="JANEYF010005793">
    <property type="protein sequence ID" value="KAJ8926756.1"/>
    <property type="molecule type" value="Genomic_DNA"/>
</dbReference>
<dbReference type="InterPro" id="IPR000089">
    <property type="entry name" value="Biotin_lipoyl"/>
</dbReference>
<dbReference type="Pfam" id="PF18140">
    <property type="entry name" value="PCC_BT"/>
    <property type="match status" value="1"/>
</dbReference>
<dbReference type="PROSITE" id="PS00188">
    <property type="entry name" value="BIOTIN"/>
    <property type="match status" value="1"/>
</dbReference>
<sequence>MYVKKTMNRISYGLQLDESDKNKLLAMASAIYATNELRSRNFLNAPKHKIYGKTLDTWQLYIEFNGEKFRLDVSQTNADFCIKIDDKVFKVNKRDINLAKPLLQVKVDDEVNVIQLFSKSAGGDYQIISAEYLYLMPEKLKFDVSKQIRSPMPGLVKSVNCNIGDIVAEGQELCIIEAMKMQNSMVAATTGTVRSINIHPGDTISDDEVLIELA</sequence>
<comment type="caution">
    <text evidence="9">The sequence shown here is derived from an EMBL/GenBank/DDBJ whole genome shotgun (WGS) entry which is preliminary data.</text>
</comment>
<protein>
    <recommendedName>
        <fullName evidence="2">propionyl-CoA carboxylase</fullName>
        <ecNumber evidence="2">6.4.1.3</ecNumber>
    </recommendedName>
</protein>
<dbReference type="InterPro" id="IPR050709">
    <property type="entry name" value="Biotin_Carboxyl_Carrier/Decarb"/>
</dbReference>
<dbReference type="GO" id="GO:0016042">
    <property type="term" value="P:lipid catabolic process"/>
    <property type="evidence" value="ECO:0007669"/>
    <property type="project" value="UniProtKB-KW"/>
</dbReference>